<dbReference type="EMBL" id="MEVA01000005">
    <property type="protein sequence ID" value="OGC47740.1"/>
    <property type="molecule type" value="Genomic_DNA"/>
</dbReference>
<dbReference type="Proteomes" id="UP000176608">
    <property type="component" value="Unassembled WGS sequence"/>
</dbReference>
<organism evidence="2 3">
    <name type="scientific">candidate division WWE3 bacterium RIFCSPHIGHO2_01_FULL_42_13</name>
    <dbReference type="NCBI Taxonomy" id="1802617"/>
    <lineage>
        <taxon>Bacteria</taxon>
        <taxon>Katanobacteria</taxon>
    </lineage>
</organism>
<reference evidence="2 3" key="1">
    <citation type="journal article" date="2016" name="Nat. Commun.">
        <title>Thousands of microbial genomes shed light on interconnected biogeochemical processes in an aquifer system.</title>
        <authorList>
            <person name="Anantharaman K."/>
            <person name="Brown C.T."/>
            <person name="Hug L.A."/>
            <person name="Sharon I."/>
            <person name="Castelle C.J."/>
            <person name="Probst A.J."/>
            <person name="Thomas B.C."/>
            <person name="Singh A."/>
            <person name="Wilkins M.J."/>
            <person name="Karaoz U."/>
            <person name="Brodie E.L."/>
            <person name="Williams K.H."/>
            <person name="Hubbard S.S."/>
            <person name="Banfield J.F."/>
        </authorList>
    </citation>
    <scope>NUCLEOTIDE SEQUENCE [LARGE SCALE GENOMIC DNA]</scope>
</reference>
<evidence type="ECO:0000256" key="1">
    <source>
        <dbReference type="SAM" id="Phobius"/>
    </source>
</evidence>
<dbReference type="AlphaFoldDB" id="A0A1F4USG5"/>
<keyword evidence="1" id="KW-0472">Membrane</keyword>
<feature type="transmembrane region" description="Helical" evidence="1">
    <location>
        <begin position="130"/>
        <end position="147"/>
    </location>
</feature>
<evidence type="ECO:0000313" key="3">
    <source>
        <dbReference type="Proteomes" id="UP000176608"/>
    </source>
</evidence>
<keyword evidence="1" id="KW-0812">Transmembrane</keyword>
<gene>
    <name evidence="2" type="ORF">A2886_01805</name>
</gene>
<evidence type="ECO:0000313" key="2">
    <source>
        <dbReference type="EMBL" id="OGC47740.1"/>
    </source>
</evidence>
<accession>A0A1F4USG5</accession>
<name>A0A1F4USG5_UNCKA</name>
<feature type="transmembrane region" description="Helical" evidence="1">
    <location>
        <begin position="82"/>
        <end position="100"/>
    </location>
</feature>
<comment type="caution">
    <text evidence="2">The sequence shown here is derived from an EMBL/GenBank/DDBJ whole genome shotgun (WGS) entry which is preliminary data.</text>
</comment>
<sequence>MVALGFIAGTWPIKGSYPQLLNWVKLLANSSEIHGGGIPVFFDLSTYLNSISSLYYRDPWLMALIVISVVALLLLHRINPQILILTVGSLLGAAVFAKYPLSHYQFAHYFLLIFAVCHFFIFLPRIAKVLLLVILILIAVKNVDYYYRYISTMIRQTQNLENYVANHPTKFPTLWEWGRSKDFALLWATSPAWHGKTFLSEKIITNSPYLEMTNLKNILLPEGKEVTVFSRCWDTLYIQESSAALFVSAHPNRGLAFTTIPLTDHMAVIHSNHCSRFP</sequence>
<protein>
    <recommendedName>
        <fullName evidence="4">Glycosyltransferase RgtA/B/C/D-like domain-containing protein</fullName>
    </recommendedName>
</protein>
<proteinExistence type="predicted"/>
<feature type="transmembrane region" description="Helical" evidence="1">
    <location>
        <begin position="59"/>
        <end position="75"/>
    </location>
</feature>
<keyword evidence="1" id="KW-1133">Transmembrane helix</keyword>
<evidence type="ECO:0008006" key="4">
    <source>
        <dbReference type="Google" id="ProtNLM"/>
    </source>
</evidence>